<dbReference type="Pfam" id="PF08429">
    <property type="entry name" value="PLU-1"/>
    <property type="match status" value="1"/>
</dbReference>
<dbReference type="SMART" id="SM01014">
    <property type="entry name" value="ARID"/>
    <property type="match status" value="1"/>
</dbReference>
<keyword evidence="5" id="KW-0479">Metal-binding</keyword>
<evidence type="ECO:0000256" key="14">
    <source>
        <dbReference type="ARBA" id="ARBA00023108"/>
    </source>
</evidence>
<feature type="domain" description="PHD-type" evidence="20">
    <location>
        <begin position="1114"/>
        <end position="1162"/>
    </location>
</feature>
<dbReference type="Gene3D" id="2.60.120.650">
    <property type="entry name" value="Cupin"/>
    <property type="match status" value="1"/>
</dbReference>
<evidence type="ECO:0000259" key="20">
    <source>
        <dbReference type="PROSITE" id="PS50016"/>
    </source>
</evidence>
<dbReference type="GO" id="GO:0003677">
    <property type="term" value="F:DNA binding"/>
    <property type="evidence" value="ECO:0007669"/>
    <property type="project" value="InterPro"/>
</dbReference>
<evidence type="ECO:0000256" key="4">
    <source>
        <dbReference type="ARBA" id="ARBA00012902"/>
    </source>
</evidence>
<evidence type="ECO:0000256" key="8">
    <source>
        <dbReference type="ARBA" id="ARBA00022833"/>
    </source>
</evidence>
<dbReference type="GO" id="GO:0048511">
    <property type="term" value="P:rhythmic process"/>
    <property type="evidence" value="ECO:0007669"/>
    <property type="project" value="UniProtKB-KW"/>
</dbReference>
<dbReference type="CDD" id="cd15607">
    <property type="entry name" value="PHD2_KDM5B"/>
    <property type="match status" value="1"/>
</dbReference>
<comment type="cofactor">
    <cofactor evidence="1">
        <name>Fe(2+)</name>
        <dbReference type="ChEBI" id="CHEBI:29033"/>
    </cofactor>
</comment>
<evidence type="ECO:0000259" key="22">
    <source>
        <dbReference type="PROSITE" id="PS51184"/>
    </source>
</evidence>
<gene>
    <name evidence="23" type="ORF">N339_04420</name>
</gene>
<dbReference type="InterPro" id="IPR036431">
    <property type="entry name" value="ARID_dom_sf"/>
</dbReference>
<dbReference type="CDD" id="cd15687">
    <property type="entry name" value="PHD3_KDM5B"/>
    <property type="match status" value="1"/>
</dbReference>
<dbReference type="InterPro" id="IPR047978">
    <property type="entry name" value="KDM5B_PHD1"/>
</dbReference>
<keyword evidence="14" id="KW-0090">Biological rhythms</keyword>
<dbReference type="FunFam" id="3.30.40.10:FF:000023">
    <property type="entry name" value="Lysine (K)-specific demethylase 5A"/>
    <property type="match status" value="1"/>
</dbReference>
<feature type="domain" description="JmjC" evidence="22">
    <location>
        <begin position="384"/>
        <end position="550"/>
    </location>
</feature>
<evidence type="ECO:0000256" key="7">
    <source>
        <dbReference type="ARBA" id="ARBA00022771"/>
    </source>
</evidence>
<feature type="compositionally biased region" description="Polar residues" evidence="19">
    <location>
        <begin position="1419"/>
        <end position="1429"/>
    </location>
</feature>
<dbReference type="InterPro" id="IPR003347">
    <property type="entry name" value="JmjC_dom"/>
</dbReference>
<comment type="subcellular location">
    <subcellularLocation>
        <location evidence="2">Nucleus</location>
    </subcellularLocation>
</comment>
<feature type="non-terminal residue" evidence="23">
    <location>
        <position position="1581"/>
    </location>
</feature>
<comment type="similarity">
    <text evidence="3">Belongs to the JARID1 histone demethylase family.</text>
</comment>
<dbReference type="GO" id="GO:0008270">
    <property type="term" value="F:zinc ion binding"/>
    <property type="evidence" value="ECO:0007669"/>
    <property type="project" value="UniProtKB-KW"/>
</dbReference>
<keyword evidence="13" id="KW-0805">Transcription regulation</keyword>
<protein>
    <recommendedName>
        <fullName evidence="4">[histone H3]-trimethyl-L-lysine(4) demethylase</fullName>
        <ecNumber evidence="4">1.14.11.67</ecNumber>
    </recommendedName>
</protein>
<feature type="region of interest" description="Disordered" evidence="19">
    <location>
        <begin position="1419"/>
        <end position="1440"/>
    </location>
</feature>
<keyword evidence="24" id="KW-1185">Reference proteome</keyword>
<evidence type="ECO:0000256" key="5">
    <source>
        <dbReference type="ARBA" id="ARBA00022723"/>
    </source>
</evidence>
<dbReference type="GO" id="GO:0000785">
    <property type="term" value="C:chromatin"/>
    <property type="evidence" value="ECO:0007669"/>
    <property type="project" value="TreeGrafter"/>
</dbReference>
<dbReference type="PANTHER" id="PTHR10694">
    <property type="entry name" value="LYSINE-SPECIFIC DEMETHYLASE"/>
    <property type="match status" value="1"/>
</dbReference>
<dbReference type="Pfam" id="PF21323">
    <property type="entry name" value="KDM5_C-hel"/>
    <property type="match status" value="1"/>
</dbReference>
<keyword evidence="7 18" id="KW-0863">Zinc-finger</keyword>
<dbReference type="InterPro" id="IPR048615">
    <property type="entry name" value="KDM5_C-hel"/>
</dbReference>
<dbReference type="SUPFAM" id="SSF57903">
    <property type="entry name" value="FYVE/PHD zinc finger"/>
    <property type="match status" value="3"/>
</dbReference>
<dbReference type="PROSITE" id="PS01359">
    <property type="entry name" value="ZF_PHD_1"/>
    <property type="match status" value="2"/>
</dbReference>
<feature type="domain" description="ARID" evidence="21">
    <location>
        <begin position="30"/>
        <end position="120"/>
    </location>
</feature>
<dbReference type="EMBL" id="KL232902">
    <property type="protein sequence ID" value="KFV06973.1"/>
    <property type="molecule type" value="Genomic_DNA"/>
</dbReference>
<reference evidence="23 24" key="1">
    <citation type="submission" date="2014-04" db="EMBL/GenBank/DDBJ databases">
        <title>Genome evolution of avian class.</title>
        <authorList>
            <person name="Zhang G."/>
            <person name="Li C."/>
        </authorList>
    </citation>
    <scope>NUCLEOTIDE SEQUENCE [LARGE SCALE GENOMIC DNA]</scope>
    <source>
        <strain evidence="23">BGI_N339</strain>
    </source>
</reference>
<feature type="region of interest" description="Disordered" evidence="19">
    <location>
        <begin position="135"/>
        <end position="159"/>
    </location>
</feature>
<dbReference type="InterPro" id="IPR019787">
    <property type="entry name" value="Znf_PHD-finger"/>
</dbReference>
<dbReference type="SMART" id="SM00249">
    <property type="entry name" value="PHD"/>
    <property type="match status" value="3"/>
</dbReference>
<dbReference type="EC" id="1.14.11.67" evidence="4"/>
<dbReference type="PROSITE" id="PS51011">
    <property type="entry name" value="ARID"/>
    <property type="match status" value="1"/>
</dbReference>
<dbReference type="InterPro" id="IPR013637">
    <property type="entry name" value="Lys_sp_deMease-like_dom"/>
</dbReference>
<keyword evidence="9" id="KW-0156">Chromatin regulator</keyword>
<evidence type="ECO:0000313" key="23">
    <source>
        <dbReference type="EMBL" id="KFV06973.1"/>
    </source>
</evidence>
<dbReference type="Proteomes" id="UP000053149">
    <property type="component" value="Unassembled WGS sequence"/>
</dbReference>
<evidence type="ECO:0000256" key="13">
    <source>
        <dbReference type="ARBA" id="ARBA00023015"/>
    </source>
</evidence>
<keyword evidence="11" id="KW-0560">Oxidoreductase</keyword>
<dbReference type="CDD" id="cd16874">
    <property type="entry name" value="ARID_KDM5B"/>
    <property type="match status" value="1"/>
</dbReference>
<keyword evidence="15" id="KW-0804">Transcription</keyword>
<dbReference type="Pfam" id="PF02928">
    <property type="entry name" value="zf-C5HC2"/>
    <property type="match status" value="1"/>
</dbReference>
<keyword evidence="12" id="KW-0408">Iron</keyword>
<dbReference type="PROSITE" id="PS51184">
    <property type="entry name" value="JMJC"/>
    <property type="match status" value="1"/>
</dbReference>
<dbReference type="InterPro" id="IPR019786">
    <property type="entry name" value="Zinc_finger_PHD-type_CS"/>
</dbReference>
<dbReference type="InterPro" id="IPR011011">
    <property type="entry name" value="Znf_FYVE_PHD"/>
</dbReference>
<evidence type="ECO:0000256" key="11">
    <source>
        <dbReference type="ARBA" id="ARBA00023002"/>
    </source>
</evidence>
<keyword evidence="8" id="KW-0862">Zinc</keyword>
<evidence type="ECO:0000256" key="1">
    <source>
        <dbReference type="ARBA" id="ARBA00001954"/>
    </source>
</evidence>
<comment type="catalytic activity">
    <reaction evidence="17">
        <text>N(6),N(6),N(6)-trimethyl-L-lysyl(4)-[histone H3] + 3 2-oxoglutarate + 3 O2 = L-lysyl(4)-[histone H3] + 3 formaldehyde + 3 succinate + 3 CO2</text>
        <dbReference type="Rhea" id="RHEA:60208"/>
        <dbReference type="Rhea" id="RHEA-COMP:15537"/>
        <dbReference type="Rhea" id="RHEA-COMP:15547"/>
        <dbReference type="ChEBI" id="CHEBI:15379"/>
        <dbReference type="ChEBI" id="CHEBI:16526"/>
        <dbReference type="ChEBI" id="CHEBI:16810"/>
        <dbReference type="ChEBI" id="CHEBI:16842"/>
        <dbReference type="ChEBI" id="CHEBI:29969"/>
        <dbReference type="ChEBI" id="CHEBI:30031"/>
        <dbReference type="ChEBI" id="CHEBI:61961"/>
        <dbReference type="EC" id="1.14.11.67"/>
    </reaction>
</comment>
<keyword evidence="16" id="KW-0539">Nucleus</keyword>
<dbReference type="InterPro" id="IPR001965">
    <property type="entry name" value="Znf_PHD"/>
</dbReference>
<dbReference type="PANTHER" id="PTHR10694:SF3">
    <property type="entry name" value="LYSINE-SPECIFIC DEMETHYLASE 5B"/>
    <property type="match status" value="1"/>
</dbReference>
<accession>A0A093BXQ1</accession>
<dbReference type="Gene3D" id="1.10.150.60">
    <property type="entry name" value="ARID DNA-binding domain"/>
    <property type="match status" value="1"/>
</dbReference>
<feature type="domain" description="PHD-type" evidence="20">
    <location>
        <begin position="1524"/>
        <end position="1578"/>
    </location>
</feature>
<evidence type="ECO:0000256" key="16">
    <source>
        <dbReference type="ARBA" id="ARBA00023242"/>
    </source>
</evidence>
<dbReference type="GO" id="GO:0034647">
    <property type="term" value="F:histone H3K4me/H3K4me2/H3K4me3 demethylase activity"/>
    <property type="evidence" value="ECO:0007669"/>
    <property type="project" value="UniProtKB-EC"/>
</dbReference>
<dbReference type="SUPFAM" id="SSF51197">
    <property type="entry name" value="Clavaminate synthase-like"/>
    <property type="match status" value="1"/>
</dbReference>
<dbReference type="SMART" id="SM00501">
    <property type="entry name" value="BRIGHT"/>
    <property type="match status" value="1"/>
</dbReference>
<evidence type="ECO:0000256" key="3">
    <source>
        <dbReference type="ARBA" id="ARBA00006801"/>
    </source>
</evidence>
<keyword evidence="6" id="KW-0677">Repeat</keyword>
<evidence type="ECO:0000256" key="12">
    <source>
        <dbReference type="ARBA" id="ARBA00023004"/>
    </source>
</evidence>
<dbReference type="Pfam" id="PF01388">
    <property type="entry name" value="ARID"/>
    <property type="match status" value="1"/>
</dbReference>
<dbReference type="FunFam" id="1.10.150.60:FF:000001">
    <property type="entry name" value="Putative lysine-specific demethylase 5b"/>
    <property type="match status" value="1"/>
</dbReference>
<dbReference type="FunFam" id="2.60.120.650:FF:000001">
    <property type="entry name" value="Putative lysine-specific demethylase 5b"/>
    <property type="match status" value="1"/>
</dbReference>
<dbReference type="InterPro" id="IPR013083">
    <property type="entry name" value="Znf_RING/FYVE/PHD"/>
</dbReference>
<evidence type="ECO:0000256" key="9">
    <source>
        <dbReference type="ARBA" id="ARBA00022853"/>
    </source>
</evidence>
<dbReference type="InterPro" id="IPR047979">
    <property type="entry name" value="KDM5B_PHD3"/>
</dbReference>
<dbReference type="InterPro" id="IPR047981">
    <property type="entry name" value="KDM5B_ARID"/>
</dbReference>
<feature type="domain" description="PHD-type" evidence="20">
    <location>
        <begin position="240"/>
        <end position="290"/>
    </location>
</feature>
<evidence type="ECO:0000256" key="2">
    <source>
        <dbReference type="ARBA" id="ARBA00004123"/>
    </source>
</evidence>
<dbReference type="Pfam" id="PF00628">
    <property type="entry name" value="PHD"/>
    <property type="match status" value="3"/>
</dbReference>
<keyword evidence="10" id="KW-0223">Dioxygenase</keyword>
<dbReference type="GO" id="GO:0005654">
    <property type="term" value="C:nucleoplasm"/>
    <property type="evidence" value="ECO:0007669"/>
    <property type="project" value="UniProtKB-ARBA"/>
</dbReference>
<evidence type="ECO:0000256" key="15">
    <source>
        <dbReference type="ARBA" id="ARBA00023163"/>
    </source>
</evidence>
<evidence type="ECO:0000256" key="18">
    <source>
        <dbReference type="PROSITE-ProRule" id="PRU00146"/>
    </source>
</evidence>
<dbReference type="InterPro" id="IPR001606">
    <property type="entry name" value="ARID_dom"/>
</dbReference>
<evidence type="ECO:0000256" key="10">
    <source>
        <dbReference type="ARBA" id="ARBA00022964"/>
    </source>
</evidence>
<dbReference type="Gene3D" id="3.30.40.10">
    <property type="entry name" value="Zinc/RING finger domain, C3HC4 (zinc finger)"/>
    <property type="match status" value="2"/>
</dbReference>
<name>A0A093BXQ1_9AVES</name>
<feature type="compositionally biased region" description="Basic and acidic residues" evidence="19">
    <location>
        <begin position="135"/>
        <end position="147"/>
    </location>
</feature>
<evidence type="ECO:0000256" key="6">
    <source>
        <dbReference type="ARBA" id="ARBA00022737"/>
    </source>
</evidence>
<dbReference type="InterPro" id="IPR004198">
    <property type="entry name" value="Znf_C5HC2"/>
</dbReference>
<feature type="compositionally biased region" description="Basic and acidic residues" evidence="19">
    <location>
        <begin position="1431"/>
        <end position="1440"/>
    </location>
</feature>
<feature type="non-terminal residue" evidence="23">
    <location>
        <position position="1"/>
    </location>
</feature>
<dbReference type="PROSITE" id="PS50016">
    <property type="entry name" value="ZF_PHD_2"/>
    <property type="match status" value="3"/>
</dbReference>
<organism evidence="23 24">
    <name type="scientific">Pterocles gutturalis</name>
    <name type="common">yellow-throated sandgrouse</name>
    <dbReference type="NCBI Taxonomy" id="240206"/>
    <lineage>
        <taxon>Eukaryota</taxon>
        <taxon>Metazoa</taxon>
        <taxon>Chordata</taxon>
        <taxon>Craniata</taxon>
        <taxon>Vertebrata</taxon>
        <taxon>Euteleostomi</taxon>
        <taxon>Archelosauria</taxon>
        <taxon>Archosauria</taxon>
        <taxon>Dinosauria</taxon>
        <taxon>Saurischia</taxon>
        <taxon>Theropoda</taxon>
        <taxon>Coelurosauria</taxon>
        <taxon>Aves</taxon>
        <taxon>Neognathae</taxon>
        <taxon>Neoaves</taxon>
        <taxon>Columbimorphae</taxon>
        <taxon>Pterocliformes</taxon>
        <taxon>Pteroclidae</taxon>
        <taxon>Pterocles</taxon>
    </lineage>
</organism>
<evidence type="ECO:0000256" key="17">
    <source>
        <dbReference type="ARBA" id="ARBA00048734"/>
    </source>
</evidence>
<evidence type="ECO:0000259" key="21">
    <source>
        <dbReference type="PROSITE" id="PS51011"/>
    </source>
</evidence>
<proteinExistence type="inferred from homology"/>
<evidence type="ECO:0000256" key="19">
    <source>
        <dbReference type="SAM" id="MobiDB-lite"/>
    </source>
</evidence>
<sequence length="1581" mass="179603">QDWQPPFACDVDKLNFTPRIQRLNELEAQTRVKLNFLDQIAKFWELQGCTLKIPHVERKILDLFQLNRLVAEEGGFDVVCKERKWTKIATRMGFAPGKAVGSHIRAHYERILYPYNLFQSGASLLCLQKPDLTSDTKDKEYKPHDIPQRQSVQPSETCPPARRAKRLRAEIQSVPSKDITDVFLFFFFFKATNVKTESDPPEARTHNLRRRMECAPPKCENVAPQCSHSHSAYFLFQVDLYVCLLCGSGNDEDRLLLCDGCDDSYHTFCLIPPLHDVPKGDWRCPQCLAQECNKPQEAFGFEQAARDYTLRTFGEMADAFKSDYFNMPVHMVPTELVEKEFWRLVSTIEEDVTVEYGADIASKEFGSGFPVRGGKFKVRPDEEEYLDSGWNLNNMPVMEQSVLAHITADICGMKLPWLYVGMCFSSFCWHIEDHWSYSINYLHWGEPKTWYGAPGYAAEQLEDVMKKLAPELFESQPDLLHQLVTIMNPNTLMAHGVPVYRTNQCAGEFVITFPRAYHSGFNQGFNFAEAVNFCTVDWLPLGRQCVEHYRLLHRYCVFSHDEMICKMASKADDLDVVVASTVQKDMAVMIEEEKRLREKVDKLGVTDSERVAFELFPDDERQCLKCKTTCFMSAVYCPCKPGLLVCLYHVEDLCSCPTYKYKLGFRYTLEELYPMMNTLKMRAESYNEWASNLTTSNPSQMGTSVNLRSFPKGLISFKALIEESEMKKFPDNDLLRHLRLVTQDADKCASVAQQLLNGKRQTRYRSGGGKCQNQLTVNELRLFVRQLYALPCVLSQTPLLKDLLDRVEAFQQQSQKLLSEEMPSAAELQELLDVSFDFDVDLPQLAELRIRLEHAHWLEDVQLASSDQNSLTLDDMRRLIDSGVGLAPYPAVEKAMAKLQELLTVSEHWDDKARNLIKARPRQSLSSLVEAVKEIEEIPAYLPNGAALKDAVQKAKDWLQEVEALQVGGRVPVLDTLVELVTRGRSIPVHLDYLPRLESLVSEVQAWKECAANTFLCENSPYSLLEVLCPRCDIGMLNLKRKQKKLKEAVPGGKKKSTKLETLSDLERALSESKDTASAMATLGEARLKEMEALRSLRAANEMKVLSSDEDAELKVCLCQKEPASPMIQCELCRGFFHASCVSVPSVLQGPRVWLCPHCRRSEKPPLEKILPLLASLQRIRVRLPEGDALRYMIERTVNWQHRAQQMLYSGNLKLIQDKVVSGLLYTRWQATAGRLPETKKVRLSCGGFLAAGGVLPAELSDEVVFKRVSSSVTGPSPYHSHWNSQSEYSANITELSYSNCFRDGASTASLGNLGHCHTTLCVKNFHLISNRNLLSLSLKPFPLVLSLSTPPVKVCQQKAQGKGEVADTEEFLFSSLPVSPIAISTELDELMMEAQLLQVSLPEIQELYQILFTKQSPGLHTEQRSSAGPTDEKARKKDGISYTERKLKRRFERESFCDEKRARVKKMRTPKKKKLKLNHSKDFCTNKLERERERLLEMQRSSESHLLPSDTSFSEQEDSEDEDAICPAVSCLQPEGDEVDWVQCDGSCNQWFHQVCVGISPEMAEKEDYICASCTGKDSQ</sequence>
<dbReference type="GO" id="GO:0006355">
    <property type="term" value="P:regulation of DNA-templated transcription"/>
    <property type="evidence" value="ECO:0007669"/>
    <property type="project" value="TreeGrafter"/>
</dbReference>
<evidence type="ECO:0000313" key="24">
    <source>
        <dbReference type="Proteomes" id="UP000053149"/>
    </source>
</evidence>
<dbReference type="Pfam" id="PF02373">
    <property type="entry name" value="JmjC"/>
    <property type="match status" value="1"/>
</dbReference>
<feature type="region of interest" description="Disordered" evidence="19">
    <location>
        <begin position="1499"/>
        <end position="1520"/>
    </location>
</feature>
<dbReference type="SMART" id="SM00558">
    <property type="entry name" value="JmjC"/>
    <property type="match status" value="1"/>
</dbReference>
<dbReference type="SUPFAM" id="SSF46774">
    <property type="entry name" value="ARID-like"/>
    <property type="match status" value="1"/>
</dbReference>
<dbReference type="CDD" id="cd15603">
    <property type="entry name" value="PHD1_KDM5B"/>
    <property type="match status" value="1"/>
</dbReference>